<evidence type="ECO:0000256" key="1">
    <source>
        <dbReference type="SAM" id="MobiDB-lite"/>
    </source>
</evidence>
<proteinExistence type="predicted"/>
<comment type="caution">
    <text evidence="2">The sequence shown here is derived from an EMBL/GenBank/DDBJ whole genome shotgun (WGS) entry which is preliminary data.</text>
</comment>
<gene>
    <name evidence="2" type="ORF">G6045_00275</name>
</gene>
<dbReference type="AlphaFoldDB" id="A0A6G4XB99"/>
<feature type="region of interest" description="Disordered" evidence="1">
    <location>
        <begin position="1"/>
        <end position="21"/>
    </location>
</feature>
<dbReference type="Proteomes" id="UP000481109">
    <property type="component" value="Unassembled WGS sequence"/>
</dbReference>
<keyword evidence="3" id="KW-1185">Reference proteome</keyword>
<evidence type="ECO:0000313" key="3">
    <source>
        <dbReference type="Proteomes" id="UP000481109"/>
    </source>
</evidence>
<name>A0A6G4XB99_9ACTN</name>
<organism evidence="2 3">
    <name type="scientific">Streptomyces mesophilus</name>
    <dbReference type="NCBI Taxonomy" id="1775132"/>
    <lineage>
        <taxon>Bacteria</taxon>
        <taxon>Bacillati</taxon>
        <taxon>Actinomycetota</taxon>
        <taxon>Actinomycetes</taxon>
        <taxon>Kitasatosporales</taxon>
        <taxon>Streptomycetaceae</taxon>
        <taxon>Streptomyces</taxon>
    </lineage>
</organism>
<dbReference type="RefSeq" id="WP_165329653.1">
    <property type="nucleotide sequence ID" value="NZ_JAAKZW010000001.1"/>
</dbReference>
<accession>A0A6G4XB99</accession>
<evidence type="ECO:0008006" key="4">
    <source>
        <dbReference type="Google" id="ProtNLM"/>
    </source>
</evidence>
<feature type="compositionally biased region" description="Pro residues" evidence="1">
    <location>
        <begin position="7"/>
        <end position="16"/>
    </location>
</feature>
<reference evidence="2 3" key="1">
    <citation type="submission" date="2020-02" db="EMBL/GenBank/DDBJ databases">
        <title>Whole-genome analyses of novel actinobacteria.</title>
        <authorList>
            <person name="Sahin N."/>
            <person name="Tokatli A."/>
        </authorList>
    </citation>
    <scope>NUCLEOTIDE SEQUENCE [LARGE SCALE GENOMIC DNA]</scope>
    <source>
        <strain evidence="2 3">YC504</strain>
    </source>
</reference>
<protein>
    <recommendedName>
        <fullName evidence="4">DUF2249 domain-containing protein</fullName>
    </recommendedName>
</protein>
<sequence>MSATSLPLPPGAPPPDDPPRVVVDAGGEPWARLLSLLERRRSELPAGSVLQIHSANPLIRGPLWAWCRSTGCALTAETESRAAETGDQSTYRITLSPAPAARAGWLPPSFEHVENPEQS</sequence>
<dbReference type="EMBL" id="JAAKZW010000001">
    <property type="protein sequence ID" value="NGO74130.1"/>
    <property type="molecule type" value="Genomic_DNA"/>
</dbReference>
<evidence type="ECO:0000313" key="2">
    <source>
        <dbReference type="EMBL" id="NGO74130.1"/>
    </source>
</evidence>